<dbReference type="PANTHER" id="PTHR30602:SF12">
    <property type="entry name" value="AMINO-ACID ACETYLTRANSFERASE NAGS1, CHLOROPLASTIC-RELATED"/>
    <property type="match status" value="1"/>
</dbReference>
<dbReference type="InterPro" id="IPR000182">
    <property type="entry name" value="GNAT_dom"/>
</dbReference>
<dbReference type="Gene3D" id="3.40.630.30">
    <property type="match status" value="1"/>
</dbReference>
<reference evidence="8 9" key="1">
    <citation type="submission" date="2009-10" db="EMBL/GenBank/DDBJ databases">
        <authorList>
            <person name="Weinstock G."/>
            <person name="Sodergren E."/>
            <person name="Clifton S."/>
            <person name="Fulton L."/>
            <person name="Fulton B."/>
            <person name="Courtney L."/>
            <person name="Fronick C."/>
            <person name="Harrison M."/>
            <person name="Strong C."/>
            <person name="Farmer C."/>
            <person name="Delahaunty K."/>
            <person name="Markovic C."/>
            <person name="Hall O."/>
            <person name="Minx P."/>
            <person name="Tomlinson C."/>
            <person name="Mitreva M."/>
            <person name="Nelson J."/>
            <person name="Hou S."/>
            <person name="Wollam A."/>
            <person name="Pepin K.H."/>
            <person name="Johnson M."/>
            <person name="Bhonagiri V."/>
            <person name="Nash W.E."/>
            <person name="Warren W."/>
            <person name="Chinwalla A."/>
            <person name="Mardis E.R."/>
            <person name="Wilson R.K."/>
        </authorList>
    </citation>
    <scope>NUCLEOTIDE SEQUENCE [LARGE SCALE GENOMIC DNA]</scope>
    <source>
        <strain evidence="9">ATCC 25996 / DSM 4631 / NCTC 10774 / M26</strain>
    </source>
</reference>
<dbReference type="SUPFAM" id="SSF53633">
    <property type="entry name" value="Carbamate kinase-like"/>
    <property type="match status" value="1"/>
</dbReference>
<dbReference type="EMBL" id="ACDX02000002">
    <property type="protein sequence ID" value="EFC89698.1"/>
    <property type="molecule type" value="Genomic_DNA"/>
</dbReference>
<dbReference type="InterPro" id="IPR036393">
    <property type="entry name" value="AceGlu_kinase-like_sf"/>
</dbReference>
<dbReference type="HAMAP" id="MF_01105">
    <property type="entry name" value="N_acetyl_glu_synth"/>
    <property type="match status" value="1"/>
</dbReference>
<accession>D2ZU29</accession>
<dbReference type="Pfam" id="PF00696">
    <property type="entry name" value="AA_kinase"/>
    <property type="match status" value="1"/>
</dbReference>
<dbReference type="EC" id="2.3.1.1" evidence="6"/>
<dbReference type="AlphaFoldDB" id="D2ZU29"/>
<evidence type="ECO:0000256" key="6">
    <source>
        <dbReference type="HAMAP-Rule" id="MF_01105"/>
    </source>
</evidence>
<dbReference type="SUPFAM" id="SSF55729">
    <property type="entry name" value="Acyl-CoA N-acyltransferases (Nat)"/>
    <property type="match status" value="1"/>
</dbReference>
<dbReference type="eggNOG" id="COG1246">
    <property type="taxonomic scope" value="Bacteria"/>
</dbReference>
<evidence type="ECO:0000256" key="5">
    <source>
        <dbReference type="ARBA" id="ARBA00048372"/>
    </source>
</evidence>
<evidence type="ECO:0000256" key="3">
    <source>
        <dbReference type="ARBA" id="ARBA00022679"/>
    </source>
</evidence>
<dbReference type="eggNOG" id="COG0548">
    <property type="taxonomic scope" value="Bacteria"/>
</dbReference>
<dbReference type="STRING" id="546266.NEIMUCOT_04116"/>
<dbReference type="Pfam" id="PF00583">
    <property type="entry name" value="Acetyltransf_1"/>
    <property type="match status" value="1"/>
</dbReference>
<dbReference type="InterPro" id="IPR016181">
    <property type="entry name" value="Acyl_CoA_acyltransferase"/>
</dbReference>
<dbReference type="PANTHER" id="PTHR30602">
    <property type="entry name" value="AMINO-ACID ACETYLTRANSFERASE"/>
    <property type="match status" value="1"/>
</dbReference>
<dbReference type="NCBIfam" id="TIGR01890">
    <property type="entry name" value="N-Ac-Glu-synth"/>
    <property type="match status" value="1"/>
</dbReference>
<comment type="similarity">
    <text evidence="2 6">Belongs to the acetyltransferase family. ArgA subfamily.</text>
</comment>
<keyword evidence="3 6" id="KW-0808">Transferase</keyword>
<feature type="domain" description="N-acetyltransferase" evidence="7">
    <location>
        <begin position="102"/>
        <end position="250"/>
    </location>
</feature>
<dbReference type="Proteomes" id="UP000003344">
    <property type="component" value="Unassembled WGS sequence"/>
</dbReference>
<dbReference type="GO" id="GO:0006526">
    <property type="term" value="P:L-arginine biosynthetic process"/>
    <property type="evidence" value="ECO:0007669"/>
    <property type="project" value="UniProtKB-UniRule"/>
</dbReference>
<dbReference type="CDD" id="cd04301">
    <property type="entry name" value="NAT_SF"/>
    <property type="match status" value="1"/>
</dbReference>
<dbReference type="Gene3D" id="3.40.1160.10">
    <property type="entry name" value="Acetylglutamate kinase-like"/>
    <property type="match status" value="1"/>
</dbReference>
<dbReference type="GO" id="GO:0004042">
    <property type="term" value="F:L-glutamate N-acetyltransferase activity"/>
    <property type="evidence" value="ECO:0007669"/>
    <property type="project" value="UniProtKB-UniRule"/>
</dbReference>
<comment type="subcellular location">
    <subcellularLocation>
        <location evidence="6">Cytoplasm</location>
    </subcellularLocation>
</comment>
<name>D2ZU29_NEIM2</name>
<comment type="pathway">
    <text evidence="1 6">Amino-acid biosynthesis; L-arginine biosynthesis; N(2)-acetyl-L-ornithine from L-glutamate: step 1/4.</text>
</comment>
<evidence type="ECO:0000259" key="7">
    <source>
        <dbReference type="PROSITE" id="PS51186"/>
    </source>
</evidence>
<dbReference type="InterPro" id="IPR001048">
    <property type="entry name" value="Asp/Glu/Uridylate_kinase"/>
</dbReference>
<comment type="miscellaneous">
    <text evidence="6">In bacteria which possess the bifunctional enzyme ornithine acetyltransferase/N-acetylglutamate synthase (ArgJ), ArgA fulfills an anaplerotic role.</text>
</comment>
<organism evidence="8 9">
    <name type="scientific">Neisseria mucosa (strain ATCC 25996 / DSM 4631 / NCTC 10774 / M26)</name>
    <dbReference type="NCBI Taxonomy" id="546266"/>
    <lineage>
        <taxon>Bacteria</taxon>
        <taxon>Pseudomonadati</taxon>
        <taxon>Pseudomonadota</taxon>
        <taxon>Betaproteobacteria</taxon>
        <taxon>Neisseriales</taxon>
        <taxon>Neisseriaceae</taxon>
        <taxon>Neisseria</taxon>
    </lineage>
</organism>
<protein>
    <recommendedName>
        <fullName evidence="6">Amino-acid acetyltransferase</fullName>
        <ecNumber evidence="6">2.3.1.1</ecNumber>
    </recommendedName>
    <alternativeName>
        <fullName evidence="6">N-acetylglutamate synthase</fullName>
        <shortName evidence="6">AGS</shortName>
        <shortName evidence="6">NAGS</shortName>
    </alternativeName>
</protein>
<dbReference type="GO" id="GO:0005737">
    <property type="term" value="C:cytoplasm"/>
    <property type="evidence" value="ECO:0007669"/>
    <property type="project" value="UniProtKB-SubCell"/>
</dbReference>
<comment type="catalytic activity">
    <reaction evidence="5 6">
        <text>L-glutamate + acetyl-CoA = N-acetyl-L-glutamate + CoA + H(+)</text>
        <dbReference type="Rhea" id="RHEA:24292"/>
        <dbReference type="ChEBI" id="CHEBI:15378"/>
        <dbReference type="ChEBI" id="CHEBI:29985"/>
        <dbReference type="ChEBI" id="CHEBI:44337"/>
        <dbReference type="ChEBI" id="CHEBI:57287"/>
        <dbReference type="ChEBI" id="CHEBI:57288"/>
        <dbReference type="EC" id="2.3.1.1"/>
    </reaction>
</comment>
<dbReference type="InterPro" id="IPR010167">
    <property type="entry name" value="NH2A_AcTrfase"/>
</dbReference>
<comment type="caution">
    <text evidence="8">The sequence shown here is derived from an EMBL/GenBank/DDBJ whole genome shotgun (WGS) entry which is preliminary data.</text>
</comment>
<dbReference type="PROSITE" id="PS51186">
    <property type="entry name" value="GNAT"/>
    <property type="match status" value="1"/>
</dbReference>
<keyword evidence="4 6" id="KW-0012">Acyltransferase</keyword>
<keyword evidence="6" id="KW-0055">Arginine biosynthesis</keyword>
<gene>
    <name evidence="6 8" type="primary">argA</name>
    <name evidence="8" type="ORF">NEIMUCOT_04116</name>
</gene>
<evidence type="ECO:0000313" key="9">
    <source>
        <dbReference type="Proteomes" id="UP000003344"/>
    </source>
</evidence>
<dbReference type="UniPathway" id="UPA00068">
    <property type="reaction ID" value="UER00106"/>
</dbReference>
<evidence type="ECO:0000313" key="8">
    <source>
        <dbReference type="EMBL" id="EFC89698.1"/>
    </source>
</evidence>
<proteinExistence type="inferred from homology"/>
<keyword evidence="6" id="KW-0963">Cytoplasm</keyword>
<sequence>MSEAAEAVAVALQAEKLVYLTEEAGICNADGILMSTLSSGEVRHLIETAHNVPVRLLQAAVNAVENGVSRVQILSGREDGGLLRELFTREGCGTAIARDAFVSIRQAHSRDIPRIIALIRPLEEQGILLHRSREYLENHISGFSVLEHDRNIYGCVALKTFDDPEIGELACLVVSPEARDGGYGEMLLDHLFQKAQSLGIRRLFALSTHTGEWFVERGFQTTSPDALPEERRRDYLANGRNSQVFVRNIEP</sequence>
<evidence type="ECO:0000256" key="4">
    <source>
        <dbReference type="ARBA" id="ARBA00023315"/>
    </source>
</evidence>
<keyword evidence="6" id="KW-0028">Amino-acid biosynthesis</keyword>
<evidence type="ECO:0000256" key="2">
    <source>
        <dbReference type="ARBA" id="ARBA00009145"/>
    </source>
</evidence>
<evidence type="ECO:0000256" key="1">
    <source>
        <dbReference type="ARBA" id="ARBA00004925"/>
    </source>
</evidence>